<protein>
    <recommendedName>
        <fullName evidence="4">Right handed beta helix domain-containing protein</fullName>
    </recommendedName>
</protein>
<keyword evidence="3" id="KW-1185">Reference proteome</keyword>
<evidence type="ECO:0000313" key="2">
    <source>
        <dbReference type="EMBL" id="BCJ33213.1"/>
    </source>
</evidence>
<dbReference type="SUPFAM" id="SSF51126">
    <property type="entry name" value="Pectin lyase-like"/>
    <property type="match status" value="1"/>
</dbReference>
<keyword evidence="1" id="KW-0732">Signal</keyword>
<dbReference type="InterPro" id="IPR012334">
    <property type="entry name" value="Pectin_lyas_fold"/>
</dbReference>
<sequence length="625" mass="65303">MRIPLVVTLGAAAFALVPAGGGHAAPATKVLHAAPRGMGSACSPGHPCSLPTAIDDIARWTARDRPVTVLLAGGTYRRTEPVRLTPAMSGHLGRPVTVGAEPGAHPVLDGGARIRGWRLVDARTGRWQAAWRGRTGGTSRPRQLFVDGTRAEPARGEACDRTDCAVTGTGLTGAGAAIVAGWSDPADVTMVAQSRWRSYHCDVAGTDGADLVMAQPCWRNGRPGTGRTGPGWDASALGGGSYHGVQYFENAPELLDRPGEFVSASDGTLTYLARPGEDPRTADIEVPVTEQLLVVDGTPDAPVHDVTVRGLSFAHAAWNQPGTGTGYDGMQAGLSLTGTGPTDHSGQYYTKPTGAVTVRAGHRVTLDHDTFTQLAGAGAVLEHGCQYCTVSRGVFDDLGSGGVYVGDTDPHPSPAATSTHNTVSGSTFHGIGAEFTDAVGIWSPYDAFLTIDHNTLEHLPYSAISVGWGWNQPQAQHTPLRDNRITGNRLIDVMRPEAGQHDGGAIYTQGQQPGTVISGNYLDRSDYPKTDGEGANGVYLDEQSSYILVEHNVLTRISYKWVSNWAGYGVGNTATHNWSSTTAPPLSGAGSTLVDNQEGLTALPPAAVAVARAAGASPPGEVEPL</sequence>
<feature type="chain" id="PRO_5030906726" description="Right handed beta helix domain-containing protein" evidence="1">
    <location>
        <begin position="25"/>
        <end position="625"/>
    </location>
</feature>
<accession>A0A7R7HV14</accession>
<gene>
    <name evidence="2" type="ORF">Athai_07160</name>
</gene>
<evidence type="ECO:0000256" key="1">
    <source>
        <dbReference type="SAM" id="SignalP"/>
    </source>
</evidence>
<evidence type="ECO:0000313" key="3">
    <source>
        <dbReference type="Proteomes" id="UP000611640"/>
    </source>
</evidence>
<name>A0A7R7HV14_9ACTN</name>
<dbReference type="SMART" id="SM00710">
    <property type="entry name" value="PbH1"/>
    <property type="match status" value="6"/>
</dbReference>
<dbReference type="RefSeq" id="WP_203960141.1">
    <property type="nucleotide sequence ID" value="NZ_AP023355.1"/>
</dbReference>
<reference evidence="2 3" key="1">
    <citation type="submission" date="2020-08" db="EMBL/GenBank/DDBJ databases">
        <title>Whole genome shotgun sequence of Actinocatenispora thailandica NBRC 105041.</title>
        <authorList>
            <person name="Komaki H."/>
            <person name="Tamura T."/>
        </authorList>
    </citation>
    <scope>NUCLEOTIDE SEQUENCE [LARGE SCALE GENOMIC DNA]</scope>
    <source>
        <strain evidence="2 3">NBRC 105041</strain>
    </source>
</reference>
<dbReference type="KEGG" id="atl:Athai_07160"/>
<evidence type="ECO:0008006" key="4">
    <source>
        <dbReference type="Google" id="ProtNLM"/>
    </source>
</evidence>
<dbReference type="InterPro" id="IPR011050">
    <property type="entry name" value="Pectin_lyase_fold/virulence"/>
</dbReference>
<dbReference type="PANTHER" id="PTHR36453">
    <property type="entry name" value="SECRETED PROTEIN-RELATED"/>
    <property type="match status" value="1"/>
</dbReference>
<organism evidence="2 3">
    <name type="scientific">Actinocatenispora thailandica</name>
    <dbReference type="NCBI Taxonomy" id="227318"/>
    <lineage>
        <taxon>Bacteria</taxon>
        <taxon>Bacillati</taxon>
        <taxon>Actinomycetota</taxon>
        <taxon>Actinomycetes</taxon>
        <taxon>Micromonosporales</taxon>
        <taxon>Micromonosporaceae</taxon>
        <taxon>Actinocatenispora</taxon>
    </lineage>
</organism>
<dbReference type="Gene3D" id="2.160.20.10">
    <property type="entry name" value="Single-stranded right-handed beta-helix, Pectin lyase-like"/>
    <property type="match status" value="2"/>
</dbReference>
<dbReference type="Proteomes" id="UP000611640">
    <property type="component" value="Chromosome"/>
</dbReference>
<feature type="signal peptide" evidence="1">
    <location>
        <begin position="1"/>
        <end position="24"/>
    </location>
</feature>
<dbReference type="PANTHER" id="PTHR36453:SF1">
    <property type="entry name" value="RIGHT HANDED BETA HELIX DOMAIN-CONTAINING PROTEIN"/>
    <property type="match status" value="1"/>
</dbReference>
<dbReference type="EMBL" id="AP023355">
    <property type="protein sequence ID" value="BCJ33213.1"/>
    <property type="molecule type" value="Genomic_DNA"/>
</dbReference>
<dbReference type="AlphaFoldDB" id="A0A7R7HV14"/>
<proteinExistence type="predicted"/>
<dbReference type="InterPro" id="IPR006626">
    <property type="entry name" value="PbH1"/>
</dbReference>